<proteinExistence type="predicted"/>
<dbReference type="Gene3D" id="3.30.930.10">
    <property type="entry name" value="Bira Bifunctional Protein, Domain 2"/>
    <property type="match status" value="1"/>
</dbReference>
<dbReference type="InterPro" id="IPR004143">
    <property type="entry name" value="BPL_LPL_catalytic"/>
</dbReference>
<dbReference type="InterPro" id="IPR045864">
    <property type="entry name" value="aa-tRNA-synth_II/BPL/LPL"/>
</dbReference>
<reference evidence="2" key="1">
    <citation type="submission" date="2018-05" db="EMBL/GenBank/DDBJ databases">
        <authorList>
            <person name="Lanie J.A."/>
            <person name="Ng W.-L."/>
            <person name="Kazmierczak K.M."/>
            <person name="Andrzejewski T.M."/>
            <person name="Davidsen T.M."/>
            <person name="Wayne K.J."/>
            <person name="Tettelin H."/>
            <person name="Glass J.I."/>
            <person name="Rusch D."/>
            <person name="Podicherti R."/>
            <person name="Tsui H.-C.T."/>
            <person name="Winkler M.E."/>
        </authorList>
    </citation>
    <scope>NUCLEOTIDE SEQUENCE</scope>
</reference>
<accession>A0A382EPS0</accession>
<organism evidence="2">
    <name type="scientific">marine metagenome</name>
    <dbReference type="NCBI Taxonomy" id="408172"/>
    <lineage>
        <taxon>unclassified sequences</taxon>
        <taxon>metagenomes</taxon>
        <taxon>ecological metagenomes</taxon>
    </lineage>
</organism>
<protein>
    <recommendedName>
        <fullName evidence="1">BPL/LPL catalytic domain-containing protein</fullName>
    </recommendedName>
</protein>
<dbReference type="SUPFAM" id="SSF55681">
    <property type="entry name" value="Class II aaRS and biotin synthetases"/>
    <property type="match status" value="1"/>
</dbReference>
<dbReference type="PANTHER" id="PTHR43679">
    <property type="entry name" value="OCTANOYLTRANSFERASE LIPM-RELATED"/>
    <property type="match status" value="1"/>
</dbReference>
<dbReference type="PROSITE" id="PS51733">
    <property type="entry name" value="BPL_LPL_CATALYTIC"/>
    <property type="match status" value="1"/>
</dbReference>
<evidence type="ECO:0000259" key="1">
    <source>
        <dbReference type="PROSITE" id="PS51733"/>
    </source>
</evidence>
<gene>
    <name evidence="2" type="ORF">METZ01_LOCUS204855</name>
</gene>
<feature type="domain" description="BPL/LPL catalytic" evidence="1">
    <location>
        <begin position="3"/>
        <end position="193"/>
    </location>
</feature>
<dbReference type="EMBL" id="UINC01045342">
    <property type="protein sequence ID" value="SVB52001.1"/>
    <property type="molecule type" value="Genomic_DNA"/>
</dbReference>
<dbReference type="PANTHER" id="PTHR43679:SF2">
    <property type="entry name" value="OCTANOYL-[GCVH]:PROTEIN N-OCTANOYLTRANSFERASE"/>
    <property type="match status" value="1"/>
</dbReference>
<sequence length="299" mass="33854">MTESSQDTVVLCSPKSPYLSIGYHQIVDSVLNTRICKKLDLPIFRRRIGGGTTYLDHNQIFYQCIFHHSRVPGRTDRIYQMMLAAPIMVLKKLGLQGYLHSTNELEANGLRIAGIGGGRIGAAVVVVGNLLIDFNYHVMSQVWNVPNTYFRELALVTMQERVGSLKKLGCIKTTKSLEALLSKAYVECFNRPILESELSQEEIDKGRRTAKYLASGKFLSLHRPIYSFETMKSLKISAGVFIHNLRLKVKDDEVEIPVRVDKSIIKGFKSNIDQSQYYKDLLIGTSLSKWKDNSNSKKF</sequence>
<name>A0A382EPS0_9ZZZZ</name>
<dbReference type="Pfam" id="PF21948">
    <property type="entry name" value="LplA-B_cat"/>
    <property type="match status" value="1"/>
</dbReference>
<dbReference type="InterPro" id="IPR050664">
    <property type="entry name" value="Octanoyltrans_LipM/LipL"/>
</dbReference>
<dbReference type="AlphaFoldDB" id="A0A382EPS0"/>
<evidence type="ECO:0000313" key="2">
    <source>
        <dbReference type="EMBL" id="SVB52001.1"/>
    </source>
</evidence>